<sequence length="391" mass="44405">MFGTTSPSALRAARSQTWASISSSVGAQRRLLSASSALRASEIISFQSTGSRQLNEDLNTFREKFILPTYLTQEEQKKMHSPKWKDKLQRDPFRLEIDGVVHKFYYVDKITGYPNTKELFTRILNRMKKPSYIANNLMPLLQGLKRAQRKLDPTMWPKIVRKAALAGSLDTVIRCIQHADKTGFRLSTSETISELLCYIQQPAIENDFKRTKVESALKKIQTVLDLLEGERDIHKPTPDSEGRYPFYRDPQFLAARLHMAAALAVHHKEGKDKNGRVTKYAEELVRLWPEGAGLLDLQPDLSYKNKEKMAYLLDRNEYLWVASPILNGLNLAAQVVDPGLAMQLQNRADAVESEVRVALAAEDRKKGGRGEIIYNKLFNPRASQEEAAEED</sequence>
<accession>A0ABQ0GSI8</accession>
<reference evidence="1 2" key="1">
    <citation type="submission" date="2024-09" db="EMBL/GenBank/DDBJ databases">
        <title>Itraconazole resistance in Madurella fahalii resulting from another homologue of gene encoding cytochrome P450 14-alpha sterol demethylase (CYP51).</title>
        <authorList>
            <person name="Yoshioka I."/>
            <person name="Fahal A.H."/>
            <person name="Kaneko S."/>
            <person name="Yaguchi T."/>
        </authorList>
    </citation>
    <scope>NUCLEOTIDE SEQUENCE [LARGE SCALE GENOMIC DNA]</scope>
    <source>
        <strain evidence="1 2">IFM 68171</strain>
    </source>
</reference>
<proteinExistence type="predicted"/>
<evidence type="ECO:0000313" key="2">
    <source>
        <dbReference type="Proteomes" id="UP001628179"/>
    </source>
</evidence>
<name>A0ABQ0GSI8_9PEZI</name>
<evidence type="ECO:0000313" key="1">
    <source>
        <dbReference type="EMBL" id="GAB1320689.1"/>
    </source>
</evidence>
<organism evidence="1 2">
    <name type="scientific">Madurella fahalii</name>
    <dbReference type="NCBI Taxonomy" id="1157608"/>
    <lineage>
        <taxon>Eukaryota</taxon>
        <taxon>Fungi</taxon>
        <taxon>Dikarya</taxon>
        <taxon>Ascomycota</taxon>
        <taxon>Pezizomycotina</taxon>
        <taxon>Sordariomycetes</taxon>
        <taxon>Sordariomycetidae</taxon>
        <taxon>Sordariales</taxon>
        <taxon>Sordariales incertae sedis</taxon>
        <taxon>Madurella</taxon>
    </lineage>
</organism>
<keyword evidence="2" id="KW-1185">Reference proteome</keyword>
<dbReference type="RefSeq" id="XP_070922419.1">
    <property type="nucleotide sequence ID" value="XM_071066318.1"/>
</dbReference>
<dbReference type="GeneID" id="98181641"/>
<comment type="caution">
    <text evidence="1">The sequence shown here is derived from an EMBL/GenBank/DDBJ whole genome shotgun (WGS) entry which is preliminary data.</text>
</comment>
<protein>
    <submittedName>
        <fullName evidence="1">Uncharacterized protein</fullName>
    </submittedName>
</protein>
<gene>
    <name evidence="1" type="ORF">MFIFM68171_10899</name>
</gene>
<dbReference type="EMBL" id="BAAFSV010000006">
    <property type="protein sequence ID" value="GAB1320689.1"/>
    <property type="molecule type" value="Genomic_DNA"/>
</dbReference>
<dbReference type="Proteomes" id="UP001628179">
    <property type="component" value="Unassembled WGS sequence"/>
</dbReference>